<evidence type="ECO:0000313" key="2">
    <source>
        <dbReference type="EMBL" id="MBX53807.1"/>
    </source>
</evidence>
<dbReference type="AlphaFoldDB" id="A0A2P2PGK1"/>
<evidence type="ECO:0000256" key="1">
    <source>
        <dbReference type="SAM" id="MobiDB-lite"/>
    </source>
</evidence>
<reference evidence="2" key="1">
    <citation type="submission" date="2018-02" db="EMBL/GenBank/DDBJ databases">
        <title>Rhizophora mucronata_Transcriptome.</title>
        <authorList>
            <person name="Meera S.P."/>
            <person name="Sreeshan A."/>
            <person name="Augustine A."/>
        </authorList>
    </citation>
    <scope>NUCLEOTIDE SEQUENCE</scope>
    <source>
        <tissue evidence="2">Leaf</tissue>
    </source>
</reference>
<proteinExistence type="predicted"/>
<accession>A0A2P2PGK1</accession>
<organism evidence="2">
    <name type="scientific">Rhizophora mucronata</name>
    <name type="common">Asiatic mangrove</name>
    <dbReference type="NCBI Taxonomy" id="61149"/>
    <lineage>
        <taxon>Eukaryota</taxon>
        <taxon>Viridiplantae</taxon>
        <taxon>Streptophyta</taxon>
        <taxon>Embryophyta</taxon>
        <taxon>Tracheophyta</taxon>
        <taxon>Spermatophyta</taxon>
        <taxon>Magnoliopsida</taxon>
        <taxon>eudicotyledons</taxon>
        <taxon>Gunneridae</taxon>
        <taxon>Pentapetalae</taxon>
        <taxon>rosids</taxon>
        <taxon>fabids</taxon>
        <taxon>Malpighiales</taxon>
        <taxon>Rhizophoraceae</taxon>
        <taxon>Rhizophora</taxon>
    </lineage>
</organism>
<feature type="compositionally biased region" description="Basic and acidic residues" evidence="1">
    <location>
        <begin position="8"/>
        <end position="25"/>
    </location>
</feature>
<dbReference type="EMBL" id="GGEC01073323">
    <property type="protein sequence ID" value="MBX53807.1"/>
    <property type="molecule type" value="Transcribed_RNA"/>
</dbReference>
<protein>
    <submittedName>
        <fullName evidence="2">Uncharacterized protein</fullName>
    </submittedName>
</protein>
<sequence>MKGKKIVLRGELRPKKARQERQKLW</sequence>
<feature type="region of interest" description="Disordered" evidence="1">
    <location>
        <begin position="1"/>
        <end position="25"/>
    </location>
</feature>
<name>A0A2P2PGK1_RHIMU</name>